<accession>A0ABR1SSD8</accession>
<name>A0ABR1SSD8_9PEZI</name>
<keyword evidence="2" id="KW-1185">Reference proteome</keyword>
<evidence type="ECO:0000313" key="2">
    <source>
        <dbReference type="Proteomes" id="UP001480595"/>
    </source>
</evidence>
<reference evidence="1 2" key="1">
    <citation type="submission" date="2023-01" db="EMBL/GenBank/DDBJ databases">
        <title>Analysis of 21 Apiospora genomes using comparative genomics revels a genus with tremendous synthesis potential of carbohydrate active enzymes and secondary metabolites.</title>
        <authorList>
            <person name="Sorensen T."/>
        </authorList>
    </citation>
    <scope>NUCLEOTIDE SEQUENCE [LARGE SCALE GENOMIC DNA]</scope>
    <source>
        <strain evidence="1 2">CBS 135458</strain>
    </source>
</reference>
<protein>
    <submittedName>
        <fullName evidence="1">Uncharacterized protein</fullName>
    </submittedName>
</protein>
<evidence type="ECO:0000313" key="1">
    <source>
        <dbReference type="EMBL" id="KAK8036771.1"/>
    </source>
</evidence>
<organism evidence="1 2">
    <name type="scientific">Apiospora phragmitis</name>
    <dbReference type="NCBI Taxonomy" id="2905665"/>
    <lineage>
        <taxon>Eukaryota</taxon>
        <taxon>Fungi</taxon>
        <taxon>Dikarya</taxon>
        <taxon>Ascomycota</taxon>
        <taxon>Pezizomycotina</taxon>
        <taxon>Sordariomycetes</taxon>
        <taxon>Xylariomycetidae</taxon>
        <taxon>Amphisphaeriales</taxon>
        <taxon>Apiosporaceae</taxon>
        <taxon>Apiospora</taxon>
    </lineage>
</organism>
<sequence length="87" mass="9475">MLDQMVGGEGYIECSNASGASRTTLILERSETPQKRRGVAQSYVAENPAEFKLHLIRTSGAFVDRDAAPILRGVIVGYILLLVLRSP</sequence>
<dbReference type="EMBL" id="JAQQWL010000018">
    <property type="protein sequence ID" value="KAK8036771.1"/>
    <property type="molecule type" value="Genomic_DNA"/>
</dbReference>
<proteinExistence type="predicted"/>
<comment type="caution">
    <text evidence="1">The sequence shown here is derived from an EMBL/GenBank/DDBJ whole genome shotgun (WGS) entry which is preliminary data.</text>
</comment>
<dbReference type="Proteomes" id="UP001480595">
    <property type="component" value="Unassembled WGS sequence"/>
</dbReference>
<gene>
    <name evidence="1" type="ORF">PG994_015268</name>
</gene>
<dbReference type="GeneID" id="92099740"/>
<dbReference type="RefSeq" id="XP_066707589.1">
    <property type="nucleotide sequence ID" value="XM_066866675.1"/>
</dbReference>